<name>A0A225C712_9MICO</name>
<evidence type="ECO:0000313" key="2">
    <source>
        <dbReference type="EMBL" id="OQJ62359.1"/>
    </source>
</evidence>
<gene>
    <name evidence="2" type="ORF">B5P24_04725</name>
</gene>
<reference evidence="2" key="1">
    <citation type="submission" date="2017-08" db="EMBL/GenBank/DDBJ databases">
        <title>Genomes of multiple Clavibacter strains from different subspecies.</title>
        <authorList>
            <person name="Yuan X.-K."/>
            <person name="Li X.-S."/>
            <person name="Nie J."/>
            <person name="De Boer S.H."/>
        </authorList>
    </citation>
    <scope>NUCLEOTIDE SEQUENCE [LARGE SCALE GENOMIC DNA]</scope>
    <source>
        <strain evidence="2">ATCC 33566</strain>
    </source>
</reference>
<protein>
    <submittedName>
        <fullName evidence="2">Uncharacterized protein</fullName>
    </submittedName>
</protein>
<organism evidence="2 3">
    <name type="scientific">Clavibacter tessellarius</name>
    <dbReference type="NCBI Taxonomy" id="31965"/>
    <lineage>
        <taxon>Bacteria</taxon>
        <taxon>Bacillati</taxon>
        <taxon>Actinomycetota</taxon>
        <taxon>Actinomycetes</taxon>
        <taxon>Micrococcales</taxon>
        <taxon>Microbacteriaceae</taxon>
        <taxon>Clavibacter</taxon>
    </lineage>
</organism>
<feature type="transmembrane region" description="Helical" evidence="1">
    <location>
        <begin position="12"/>
        <end position="29"/>
    </location>
</feature>
<dbReference type="Proteomes" id="UP000215316">
    <property type="component" value="Unassembled WGS sequence"/>
</dbReference>
<feature type="transmembrane region" description="Helical" evidence="1">
    <location>
        <begin position="41"/>
        <end position="63"/>
    </location>
</feature>
<keyword evidence="3" id="KW-1185">Reference proteome</keyword>
<evidence type="ECO:0000256" key="1">
    <source>
        <dbReference type="SAM" id="Phobius"/>
    </source>
</evidence>
<keyword evidence="1" id="KW-0472">Membrane</keyword>
<keyword evidence="1" id="KW-0812">Transmembrane</keyword>
<dbReference type="RefSeq" id="WP_094126835.1">
    <property type="nucleotide sequence ID" value="NZ_CP040788.1"/>
</dbReference>
<comment type="caution">
    <text evidence="2">The sequence shown here is derived from an EMBL/GenBank/DDBJ whole genome shotgun (WGS) entry which is preliminary data.</text>
</comment>
<dbReference type="EMBL" id="MZMQ01000001">
    <property type="protein sequence ID" value="OQJ62359.1"/>
    <property type="molecule type" value="Genomic_DNA"/>
</dbReference>
<proteinExistence type="predicted"/>
<evidence type="ECO:0000313" key="3">
    <source>
        <dbReference type="Proteomes" id="UP000215316"/>
    </source>
</evidence>
<keyword evidence="1" id="KW-1133">Transmembrane helix</keyword>
<dbReference type="AlphaFoldDB" id="A0A225C712"/>
<accession>A0A225C712</accession>
<sequence length="64" mass="7008">MGDAVEKAVLVAYLVFALGALVMVVRLAARRMRTEERPSRRTLVITGVFAAGYVVTGLIRVFLL</sequence>